<dbReference type="InterPro" id="IPR025202">
    <property type="entry name" value="PLD-like_dom"/>
</dbReference>
<proteinExistence type="predicted"/>
<evidence type="ECO:0000256" key="2">
    <source>
        <dbReference type="SAM" id="MobiDB-lite"/>
    </source>
</evidence>
<dbReference type="InterPro" id="IPR018712">
    <property type="entry name" value="Tle1-like_cat"/>
</dbReference>
<feature type="domain" description="PLD phosphodiesterase" evidence="3">
    <location>
        <begin position="1278"/>
        <end position="1305"/>
    </location>
</feature>
<sequence length="1387" mass="155630">MSLCAEIHEPQPRVRQRRDSKSQPIRKRIIICCDGTWQSAVSGKKNVPSNVTRLCRALNSVGTDEHGNQWQQIVWYDSGIGTTSGPLGQKLECAIGLGLEGNVIEAYNFCVLNYRPGDQIMCFGFSRGAFTARAIAGLISDIGICSKQDLNRFPDLWKVYKKNKPGERFYCSDLWFEWMDGKADENQGARGETFVFEKRPEGDWAQEGSRDVEVVGVYDTVGAIGMPEVLGIKLPSWFLWWSEKSGWENVGLSPNVKHAFQALALDEHRNAFSPTLWYLHKLGNVTSEQIQTQRKMVDQQAQKWDDLLQEAIRLKGSGKASDADVNNAARKLNQTARALNQETRKLLKLEDDHKHQGNPRTLTQVWFPGYHINIGGGSGETLKDEGDMEEMSNITFSWMLDQIKPYLSLNEESISEEREEMQYHMSTLVEDTGHEVSLGSWAQRKIAAIASAFKLRRSPRSSVKSLDKQRRSYGWGIGPLEDSFTPFYFVNGSERRTPGRYDPFDQDGNLLGETFEFVHPVVGFRANQIKDYTPIGRDVKFTRRKAVDEKGRPGYVYDLGDSRRPLPEWRLGGLDSYERLAITGKAAYDYVDELDLYLKTGIKTPRRSVWGVRDIDPGVEVLKAGGLRPGDLKSEQSQPANLQSMGFGTKEMQLNSSDVSYAGETGGFWFGYGFICIRIVRLHLDPFVSSSKKNQKPLKSLPEISRPSALRHPMDGIFHPWNLTGTILNCFALVKLLAATCSFFVVGIILIIRQPPSPNRVRCKMVPRKVYNMCQGQTVTSELALDPSQCPQKVFHKLFESHHASHTYDGAEESDVDQASEWESLNELQKARACGNFGPVETSDLFLKVYHDALCCLEKNPMSGVISPQLLGSTGVLPLTIVAPLPDLCRHLANCIVRAEHEVFLGTNFWIHSDASTLVTNAIRELSRRAGVRGQKIVMKMIYDRGDPRQAWENRLSVHEDQYIGGKVKLPAASEIPNVDLQVINFHRPVFGTFHAKFTVIDRRMALIQSSNIQDNDNLEMLAHIEGPIVDSFYDAALLSWGKVLDPPFPLLNSPAREAPIPCHEERNDGIPTENGDKALPEHTTHSPHYDMDFEQEARRVNDCIHPQGDETRTQAVSRHLNTTIQPDTTGDAPDIDQDNTFNPYMVLPRHEPFAMALVNREPFGSPNHSSIHTPQNAAWLSAINNAQHSILIQTPNMNAEPLLDPLLNAVRRGVVVSCYLCLGYNDAGELLPFQNGTNEMIANRLYNSLETDEEKSRLRVCYYVGKDQTRPIHNSFKKRSCHIKLMIVDEQIAIQGNGNLDTQSFFHSQEINVLIDSALVCRAWTELINRNQNTAKYGAAGTKDGCWHDPKTGEIPEGSMGAVRGRFSWAKGAVGAVQRVRGVGGF</sequence>
<dbReference type="Pfam" id="PF09994">
    <property type="entry name" value="T6SS_Tle1-like_cat"/>
    <property type="match status" value="1"/>
</dbReference>
<evidence type="ECO:0000313" key="4">
    <source>
        <dbReference type="EMBL" id="CRL24175.1"/>
    </source>
</evidence>
<evidence type="ECO:0000313" key="5">
    <source>
        <dbReference type="Proteomes" id="UP000053732"/>
    </source>
</evidence>
<dbReference type="CDD" id="cd00138">
    <property type="entry name" value="PLDc_SF"/>
    <property type="match status" value="2"/>
</dbReference>
<feature type="region of interest" description="Disordered" evidence="2">
    <location>
        <begin position="1"/>
        <end position="22"/>
    </location>
</feature>
<dbReference type="GO" id="GO:0003824">
    <property type="term" value="F:catalytic activity"/>
    <property type="evidence" value="ECO:0007669"/>
    <property type="project" value="InterPro"/>
</dbReference>
<dbReference type="Gene3D" id="3.30.870.10">
    <property type="entry name" value="Endonuclease Chain A"/>
    <property type="match status" value="2"/>
</dbReference>
<dbReference type="EMBL" id="HG793144">
    <property type="protein sequence ID" value="CRL24175.1"/>
    <property type="molecule type" value="Genomic_DNA"/>
</dbReference>
<keyword evidence="1" id="KW-0175">Coiled coil</keyword>
<dbReference type="PANTHER" id="PTHR33840">
    <property type="match status" value="1"/>
</dbReference>
<dbReference type="PROSITE" id="PS50035">
    <property type="entry name" value="PLD"/>
    <property type="match status" value="2"/>
</dbReference>
<feature type="coiled-coil region" evidence="1">
    <location>
        <begin position="325"/>
        <end position="352"/>
    </location>
</feature>
<accession>A0A0G4PCX6</accession>
<name>A0A0G4PCX6_PENC3</name>
<keyword evidence="5" id="KW-1185">Reference proteome</keyword>
<evidence type="ECO:0000256" key="1">
    <source>
        <dbReference type="SAM" id="Coils"/>
    </source>
</evidence>
<organism evidence="4 5">
    <name type="scientific">Penicillium camemberti (strain FM 013)</name>
    <dbReference type="NCBI Taxonomy" id="1429867"/>
    <lineage>
        <taxon>Eukaryota</taxon>
        <taxon>Fungi</taxon>
        <taxon>Dikarya</taxon>
        <taxon>Ascomycota</taxon>
        <taxon>Pezizomycotina</taxon>
        <taxon>Eurotiomycetes</taxon>
        <taxon>Eurotiomycetidae</taxon>
        <taxon>Eurotiales</taxon>
        <taxon>Aspergillaceae</taxon>
        <taxon>Penicillium</taxon>
    </lineage>
</organism>
<gene>
    <name evidence="4" type="ORF">PCAMFM013_S011g000169</name>
</gene>
<dbReference type="Pfam" id="PF13091">
    <property type="entry name" value="PLDc_2"/>
    <property type="match status" value="1"/>
</dbReference>
<protein>
    <submittedName>
        <fullName evidence="4">Phospholipase D/Transphosphatidylase</fullName>
    </submittedName>
</protein>
<dbReference type="SUPFAM" id="SSF56024">
    <property type="entry name" value="Phospholipase D/nuclease"/>
    <property type="match status" value="2"/>
</dbReference>
<evidence type="ECO:0000259" key="3">
    <source>
        <dbReference type="PROSITE" id="PS50035"/>
    </source>
</evidence>
<feature type="domain" description="PLD phosphodiesterase" evidence="3">
    <location>
        <begin position="990"/>
        <end position="1017"/>
    </location>
</feature>
<dbReference type="Proteomes" id="UP000053732">
    <property type="component" value="Unassembled WGS sequence"/>
</dbReference>
<dbReference type="InterPro" id="IPR001736">
    <property type="entry name" value="PLipase_D/transphosphatidylase"/>
</dbReference>
<dbReference type="STRING" id="1429867.A0A0G4PCX6"/>
<dbReference type="PANTHER" id="PTHR33840:SF16">
    <property type="entry name" value="DUF2235 DOMAIN-CONTAINING PROTEIN"/>
    <property type="match status" value="1"/>
</dbReference>
<feature type="compositionally biased region" description="Basic and acidic residues" evidence="2">
    <location>
        <begin position="1"/>
        <end position="21"/>
    </location>
</feature>
<reference evidence="4 5" key="1">
    <citation type="journal article" date="2014" name="Nat. Commun.">
        <title>Multiple recent horizontal transfers of a large genomic region in cheese making fungi.</title>
        <authorList>
            <person name="Cheeseman K."/>
            <person name="Ropars J."/>
            <person name="Renault P."/>
            <person name="Dupont J."/>
            <person name="Gouzy J."/>
            <person name="Branca A."/>
            <person name="Abraham A.L."/>
            <person name="Ceppi M."/>
            <person name="Conseiller E."/>
            <person name="Debuchy R."/>
            <person name="Malagnac F."/>
            <person name="Goarin A."/>
            <person name="Silar P."/>
            <person name="Lacoste S."/>
            <person name="Sallet E."/>
            <person name="Bensimon A."/>
            <person name="Giraud T."/>
            <person name="Brygoo Y."/>
        </authorList>
    </citation>
    <scope>NUCLEOTIDE SEQUENCE [LARGE SCALE GENOMIC DNA]</scope>
    <source>
        <strain evidence="5">FM 013</strain>
    </source>
</reference>